<proteinExistence type="predicted"/>
<evidence type="ECO:0000256" key="6">
    <source>
        <dbReference type="ARBA" id="ARBA00022741"/>
    </source>
</evidence>
<organism evidence="11 12">
    <name type="scientific">Oceanispirochaeta crateris</name>
    <dbReference type="NCBI Taxonomy" id="2518645"/>
    <lineage>
        <taxon>Bacteria</taxon>
        <taxon>Pseudomonadati</taxon>
        <taxon>Spirochaetota</taxon>
        <taxon>Spirochaetia</taxon>
        <taxon>Spirochaetales</taxon>
        <taxon>Spirochaetaceae</taxon>
        <taxon>Oceanispirochaeta</taxon>
    </lineage>
</organism>
<dbReference type="GO" id="GO:0016887">
    <property type="term" value="F:ATP hydrolysis activity"/>
    <property type="evidence" value="ECO:0007669"/>
    <property type="project" value="InterPro"/>
</dbReference>
<evidence type="ECO:0000256" key="7">
    <source>
        <dbReference type="ARBA" id="ARBA00022840"/>
    </source>
</evidence>
<reference evidence="11 12" key="1">
    <citation type="submission" date="2019-02" db="EMBL/GenBank/DDBJ databases">
        <title>Complete Genome Sequence and Methylome Analysis of free living Spirochaetas.</title>
        <authorList>
            <person name="Fomenkov A."/>
            <person name="Dubinina G."/>
            <person name="Leshcheva N."/>
            <person name="Mikheeva N."/>
            <person name="Grabovich M."/>
            <person name="Vincze T."/>
            <person name="Roberts R.J."/>
        </authorList>
    </citation>
    <scope>NUCLEOTIDE SEQUENCE [LARGE SCALE GENOMIC DNA]</scope>
    <source>
        <strain evidence="11 12">K2</strain>
    </source>
</reference>
<feature type="domain" description="ABC transporter" evidence="10">
    <location>
        <begin position="6"/>
        <end position="242"/>
    </location>
</feature>
<gene>
    <name evidence="11" type="ORF">EXM22_09035</name>
</gene>
<evidence type="ECO:0000256" key="3">
    <source>
        <dbReference type="ARBA" id="ARBA00022475"/>
    </source>
</evidence>
<dbReference type="CDD" id="cd03215">
    <property type="entry name" value="ABC_Carb_Monos_II"/>
    <property type="match status" value="1"/>
</dbReference>
<dbReference type="GO" id="GO:0005886">
    <property type="term" value="C:plasma membrane"/>
    <property type="evidence" value="ECO:0007669"/>
    <property type="project" value="UniProtKB-SubCell"/>
</dbReference>
<dbReference type="PANTHER" id="PTHR43790">
    <property type="entry name" value="CARBOHYDRATE TRANSPORT ATP-BINDING PROTEIN MG119-RELATED"/>
    <property type="match status" value="1"/>
</dbReference>
<dbReference type="Gene3D" id="3.40.50.300">
    <property type="entry name" value="P-loop containing nucleotide triphosphate hydrolases"/>
    <property type="match status" value="2"/>
</dbReference>
<dbReference type="OrthoDB" id="9776369at2"/>
<dbReference type="CDD" id="cd03216">
    <property type="entry name" value="ABC_Carb_Monos_I"/>
    <property type="match status" value="1"/>
</dbReference>
<evidence type="ECO:0000256" key="5">
    <source>
        <dbReference type="ARBA" id="ARBA00022737"/>
    </source>
</evidence>
<keyword evidence="9" id="KW-0472">Membrane</keyword>
<evidence type="ECO:0000256" key="4">
    <source>
        <dbReference type="ARBA" id="ARBA00022597"/>
    </source>
</evidence>
<dbReference type="InterPro" id="IPR003439">
    <property type="entry name" value="ABC_transporter-like_ATP-bd"/>
</dbReference>
<evidence type="ECO:0000313" key="12">
    <source>
        <dbReference type="Proteomes" id="UP000324209"/>
    </source>
</evidence>
<sequence length="502" mass="55223">MSDEILRVENICKSFSTVEVLHNVSFGINRGEVLGLIGENGAGKSTMMKILSGIYEPTTGDIYFEGKPIVVGNTASAKKIGISIIPQEFNLINDLTVSDNVFLGSEIRKKSGFLDKDAMKKKTGVLLKSLEVEISPDEKIENLSGAEKQMVEISKALAFESKVLIMDEPTSVLTSHEINILFKLMKKLKEKGLTIVYISHKLKEVKEICDRVLVLRDGNFVLDANIESISPEEMAQSMVGRELSQIFPPKVQPESEVVFKVENICVDGLVRGVSFDLRKGEILGLGGLVGAGRTEVSEAIMGLRKMSEGKVVLNGETLQIRHPEDAVKAGLGYLSEDRQGSGIITSFSVARNTTLVSLPRYSNNSLRWIDKARELKSSEKYKNLFNLKTTSLHTALEFLSGGNQQKVSMSKSIDTEPLVLIVDEPTRGIDVSAKQEIYYFINNLVKEGISCIFISSEMEELIGMCHRVVVMKDGEVTGVLEGEKISEESIMLYATGIIEGEA</sequence>
<dbReference type="RefSeq" id="WP_149486203.1">
    <property type="nucleotide sequence ID" value="NZ_CP036150.1"/>
</dbReference>
<keyword evidence="12" id="KW-1185">Reference proteome</keyword>
<evidence type="ECO:0000256" key="1">
    <source>
        <dbReference type="ARBA" id="ARBA00004202"/>
    </source>
</evidence>
<keyword evidence="5" id="KW-0677">Repeat</keyword>
<dbReference type="AlphaFoldDB" id="A0A5C1QIZ2"/>
<keyword evidence="4" id="KW-0762">Sugar transport</keyword>
<keyword evidence="3" id="KW-1003">Cell membrane</keyword>
<dbReference type="GO" id="GO:0005524">
    <property type="term" value="F:ATP binding"/>
    <property type="evidence" value="ECO:0007669"/>
    <property type="project" value="UniProtKB-KW"/>
</dbReference>
<protein>
    <submittedName>
        <fullName evidence="11">Sugar ABC transporter ATP-binding protein</fullName>
    </submittedName>
</protein>
<evidence type="ECO:0000313" key="11">
    <source>
        <dbReference type="EMBL" id="QEN08123.1"/>
    </source>
</evidence>
<dbReference type="FunFam" id="3.40.50.300:FF:000127">
    <property type="entry name" value="Ribose import ATP-binding protein RbsA"/>
    <property type="match status" value="1"/>
</dbReference>
<evidence type="ECO:0000256" key="8">
    <source>
        <dbReference type="ARBA" id="ARBA00022967"/>
    </source>
</evidence>
<dbReference type="PROSITE" id="PS50893">
    <property type="entry name" value="ABC_TRANSPORTER_2"/>
    <property type="match status" value="2"/>
</dbReference>
<dbReference type="Pfam" id="PF00005">
    <property type="entry name" value="ABC_tran"/>
    <property type="match status" value="2"/>
</dbReference>
<dbReference type="Proteomes" id="UP000324209">
    <property type="component" value="Chromosome"/>
</dbReference>
<feature type="domain" description="ABC transporter" evidence="10">
    <location>
        <begin position="253"/>
        <end position="498"/>
    </location>
</feature>
<dbReference type="EMBL" id="CP036150">
    <property type="protein sequence ID" value="QEN08123.1"/>
    <property type="molecule type" value="Genomic_DNA"/>
</dbReference>
<keyword evidence="7 11" id="KW-0067">ATP-binding</keyword>
<comment type="subcellular location">
    <subcellularLocation>
        <location evidence="1">Cell membrane</location>
        <topology evidence="1">Peripheral membrane protein</topology>
    </subcellularLocation>
</comment>
<evidence type="ECO:0000256" key="2">
    <source>
        <dbReference type="ARBA" id="ARBA00022448"/>
    </source>
</evidence>
<name>A0A5C1QIZ2_9SPIO</name>
<dbReference type="InterPro" id="IPR003593">
    <property type="entry name" value="AAA+_ATPase"/>
</dbReference>
<dbReference type="SUPFAM" id="SSF52540">
    <property type="entry name" value="P-loop containing nucleoside triphosphate hydrolases"/>
    <property type="match status" value="2"/>
</dbReference>
<dbReference type="InterPro" id="IPR050107">
    <property type="entry name" value="ABC_carbohydrate_import_ATPase"/>
</dbReference>
<dbReference type="KEGG" id="ock:EXM22_09035"/>
<dbReference type="InterPro" id="IPR017871">
    <property type="entry name" value="ABC_transporter-like_CS"/>
</dbReference>
<keyword evidence="2" id="KW-0813">Transport</keyword>
<dbReference type="InterPro" id="IPR027417">
    <property type="entry name" value="P-loop_NTPase"/>
</dbReference>
<dbReference type="PANTHER" id="PTHR43790:SF9">
    <property type="entry name" value="GALACTOFURANOSE TRANSPORTER ATP-BINDING PROTEIN YTFR"/>
    <property type="match status" value="1"/>
</dbReference>
<keyword evidence="6" id="KW-0547">Nucleotide-binding</keyword>
<dbReference type="PROSITE" id="PS00211">
    <property type="entry name" value="ABC_TRANSPORTER_1"/>
    <property type="match status" value="1"/>
</dbReference>
<accession>A0A5C1QIZ2</accession>
<keyword evidence="8" id="KW-1278">Translocase</keyword>
<evidence type="ECO:0000256" key="9">
    <source>
        <dbReference type="ARBA" id="ARBA00023136"/>
    </source>
</evidence>
<evidence type="ECO:0000259" key="10">
    <source>
        <dbReference type="PROSITE" id="PS50893"/>
    </source>
</evidence>
<dbReference type="SMART" id="SM00382">
    <property type="entry name" value="AAA"/>
    <property type="match status" value="2"/>
</dbReference>